<accession>A0A1I5VZB4</accession>
<dbReference type="InterPro" id="IPR013815">
    <property type="entry name" value="ATP_grasp_subdomain_1"/>
</dbReference>
<dbReference type="SUPFAM" id="SSF56059">
    <property type="entry name" value="Glutathione synthetase ATP-binding domain-like"/>
    <property type="match status" value="1"/>
</dbReference>
<dbReference type="GO" id="GO:0046872">
    <property type="term" value="F:metal ion binding"/>
    <property type="evidence" value="ECO:0007669"/>
    <property type="project" value="InterPro"/>
</dbReference>
<evidence type="ECO:0000313" key="3">
    <source>
        <dbReference type="EMBL" id="SFQ12770.1"/>
    </source>
</evidence>
<reference evidence="3 4" key="1">
    <citation type="submission" date="2016-10" db="EMBL/GenBank/DDBJ databases">
        <authorList>
            <person name="de Groot N.N."/>
        </authorList>
    </citation>
    <scope>NUCLEOTIDE SEQUENCE [LARGE SCALE GENOMIC DNA]</scope>
    <source>
        <strain evidence="3 4">DSM 20581</strain>
    </source>
</reference>
<dbReference type="OrthoDB" id="5420347at2"/>
<dbReference type="PROSITE" id="PS50975">
    <property type="entry name" value="ATP_GRASP"/>
    <property type="match status" value="1"/>
</dbReference>
<dbReference type="GO" id="GO:0016874">
    <property type="term" value="F:ligase activity"/>
    <property type="evidence" value="ECO:0007669"/>
    <property type="project" value="UniProtKB-KW"/>
</dbReference>
<dbReference type="EMBL" id="FOXW01000002">
    <property type="protein sequence ID" value="SFQ12770.1"/>
    <property type="molecule type" value="Genomic_DNA"/>
</dbReference>
<dbReference type="Gene3D" id="3.30.1490.20">
    <property type="entry name" value="ATP-grasp fold, A domain"/>
    <property type="match status" value="1"/>
</dbReference>
<dbReference type="InterPro" id="IPR011761">
    <property type="entry name" value="ATP-grasp"/>
</dbReference>
<feature type="domain" description="ATP-grasp" evidence="2">
    <location>
        <begin position="129"/>
        <end position="327"/>
    </location>
</feature>
<keyword evidence="1" id="KW-0547">Nucleotide-binding</keyword>
<dbReference type="Proteomes" id="UP000199136">
    <property type="component" value="Unassembled WGS sequence"/>
</dbReference>
<keyword evidence="1" id="KW-0067">ATP-binding</keyword>
<proteinExistence type="predicted"/>
<evidence type="ECO:0000259" key="2">
    <source>
        <dbReference type="PROSITE" id="PS50975"/>
    </source>
</evidence>
<keyword evidence="3" id="KW-0436">Ligase</keyword>
<gene>
    <name evidence="3" type="ORF">SAMN04488506_0676</name>
</gene>
<sequence length="410" mass="48330">MKETDKKKFLPIIIGTDLNCYTMSISFHEEYGIKPIVVGKAPIPYTTGSTIIEKFYYTDKIDDTAFFIDYLKKLAKEYHQYYEKLILIGTNDTYVTFIINNKEALSEDFVFSYIDKEWVPKLFLKKNFYQLCAEHGLDAPLTFFYSCKDETPFNEKVPFPLIVKPSNGIEYYKHPFEGMQKVFKVNNEDELHRVINKIKNSGYTDELIIQDYIPGDDTYMWDAVYYADRKASPQLISFAQVVLQEPTKSGVGNYTSLIVRENKPMMDKLVKFMQAINYTGFANFDIKYDERDNTFKVFEVNIRQGRSSYYLTQSGHNIAKMIVDDVIYHKEKELQYVQSDHLFAVIPKGVLKRHVSNPEVAAEVRKLIKEGKYKNPLFYRHDKGWKRKAFMTLRQINYFKKYKNLNWEKN</sequence>
<dbReference type="STRING" id="82801.SAMN04488506_0676"/>
<dbReference type="RefSeq" id="WP_092479743.1">
    <property type="nucleotide sequence ID" value="NZ_FOXW01000002.1"/>
</dbReference>
<dbReference type="AlphaFoldDB" id="A0A1I5VZB4"/>
<evidence type="ECO:0000256" key="1">
    <source>
        <dbReference type="PROSITE-ProRule" id="PRU00409"/>
    </source>
</evidence>
<dbReference type="Gene3D" id="3.30.470.20">
    <property type="entry name" value="ATP-grasp fold, B domain"/>
    <property type="match status" value="1"/>
</dbReference>
<name>A0A1I5VZB4_9LACT</name>
<evidence type="ECO:0000313" key="4">
    <source>
        <dbReference type="Proteomes" id="UP000199136"/>
    </source>
</evidence>
<organism evidence="3 4">
    <name type="scientific">Desemzia incerta</name>
    <dbReference type="NCBI Taxonomy" id="82801"/>
    <lineage>
        <taxon>Bacteria</taxon>
        <taxon>Bacillati</taxon>
        <taxon>Bacillota</taxon>
        <taxon>Bacilli</taxon>
        <taxon>Lactobacillales</taxon>
        <taxon>Carnobacteriaceae</taxon>
        <taxon>Desemzia</taxon>
    </lineage>
</organism>
<dbReference type="GO" id="GO:0005524">
    <property type="term" value="F:ATP binding"/>
    <property type="evidence" value="ECO:0007669"/>
    <property type="project" value="UniProtKB-UniRule"/>
</dbReference>
<keyword evidence="4" id="KW-1185">Reference proteome</keyword>
<protein>
    <submittedName>
        <fullName evidence="3">D-aspartate ligase</fullName>
    </submittedName>
</protein>